<sequence length="331" mass="35918">MTDLSPAAFEAMYKSLCEKARSEWPTTNATDDTLFLLQPLRDWLKYAVDGDLGAFAGAPGDVLRKKEAFEESRNILKGIGDRLNSHWSGEAAREYVTYLGLVQDHLGYFAGGSENIDDAEGYLPEASGLLDAAFAVQAARKNDLHELGKSLDSALDRLDEGADMHAAMLFCGKVAELAIGTVPNGKLGLDVVRLLWGTSGLTPGSPVQTQGGDPTHIEVGHSSGVTDVMWAFQQQLNKVMENYRNAVKALNSRMDRLFAHIDARNTADLEWKDHIPSWEGHTGLTLAQLLSLANGNATPELGKKAGETKAPEMPQEKKKEEHRPPGPPVGT</sequence>
<proteinExistence type="predicted"/>
<evidence type="ECO:0000313" key="4">
    <source>
        <dbReference type="Proteomes" id="UP000093695"/>
    </source>
</evidence>
<dbReference type="RefSeq" id="WP_044855765.1">
    <property type="nucleotide sequence ID" value="NZ_CP016174.1"/>
</dbReference>
<protein>
    <submittedName>
        <fullName evidence="3">Uncharacterized protein</fullName>
    </submittedName>
</protein>
<keyword evidence="4" id="KW-1185">Reference proteome</keyword>
<feature type="region of interest" description="Disordered" evidence="2">
    <location>
        <begin position="297"/>
        <end position="331"/>
    </location>
</feature>
<evidence type="ECO:0000313" key="3">
    <source>
        <dbReference type="EMBL" id="ANN20854.1"/>
    </source>
</evidence>
<dbReference type="KEGG" id="aori:SD37_38205"/>
<feature type="compositionally biased region" description="Basic and acidic residues" evidence="2">
    <location>
        <begin position="301"/>
        <end position="324"/>
    </location>
</feature>
<evidence type="ECO:0000256" key="2">
    <source>
        <dbReference type="SAM" id="MobiDB-lite"/>
    </source>
</evidence>
<dbReference type="AlphaFoldDB" id="A0A193C8T7"/>
<dbReference type="EMBL" id="CP016174">
    <property type="protein sequence ID" value="ANN20854.1"/>
    <property type="molecule type" value="Genomic_DNA"/>
</dbReference>
<keyword evidence="1" id="KW-0175">Coiled coil</keyword>
<gene>
    <name evidence="3" type="ORF">SD37_38205</name>
</gene>
<reference evidence="3 4" key="1">
    <citation type="journal article" date="2015" name="Genome Announc.">
        <title>Draft Genome Sequence of Norvancomycin-Producing Strain Amycolatopsis orientalis CPCC200066.</title>
        <authorList>
            <person name="Lei X."/>
            <person name="Yuan F."/>
            <person name="Shi Y."/>
            <person name="Li X."/>
            <person name="Wang L."/>
            <person name="Hong B."/>
        </authorList>
    </citation>
    <scope>NUCLEOTIDE SEQUENCE [LARGE SCALE GENOMIC DNA]</scope>
    <source>
        <strain evidence="3 4">B-37</strain>
    </source>
</reference>
<organism evidence="3 4">
    <name type="scientific">Amycolatopsis orientalis</name>
    <name type="common">Nocardia orientalis</name>
    <dbReference type="NCBI Taxonomy" id="31958"/>
    <lineage>
        <taxon>Bacteria</taxon>
        <taxon>Bacillati</taxon>
        <taxon>Actinomycetota</taxon>
        <taxon>Actinomycetes</taxon>
        <taxon>Pseudonocardiales</taxon>
        <taxon>Pseudonocardiaceae</taxon>
        <taxon>Amycolatopsis</taxon>
    </lineage>
</organism>
<evidence type="ECO:0000256" key="1">
    <source>
        <dbReference type="SAM" id="Coils"/>
    </source>
</evidence>
<accession>A0A193C8T7</accession>
<feature type="coiled-coil region" evidence="1">
    <location>
        <begin position="233"/>
        <end position="260"/>
    </location>
</feature>
<dbReference type="STRING" id="31958.SD37_38205"/>
<dbReference type="Proteomes" id="UP000093695">
    <property type="component" value="Chromosome"/>
</dbReference>
<name>A0A193C8T7_AMYOR</name>